<dbReference type="EMBL" id="UINC01153450">
    <property type="protein sequence ID" value="SVD48182.1"/>
    <property type="molecule type" value="Genomic_DNA"/>
</dbReference>
<gene>
    <name evidence="1" type="ORF">METZ01_LOCUS401036</name>
</gene>
<dbReference type="InterPro" id="IPR012902">
    <property type="entry name" value="N_methyl_site"/>
</dbReference>
<proteinExistence type="predicted"/>
<organism evidence="1">
    <name type="scientific">marine metagenome</name>
    <dbReference type="NCBI Taxonomy" id="408172"/>
    <lineage>
        <taxon>unclassified sequences</taxon>
        <taxon>metagenomes</taxon>
        <taxon>ecological metagenomes</taxon>
    </lineage>
</organism>
<reference evidence="1" key="1">
    <citation type="submission" date="2018-05" db="EMBL/GenBank/DDBJ databases">
        <authorList>
            <person name="Lanie J.A."/>
            <person name="Ng W.-L."/>
            <person name="Kazmierczak K.M."/>
            <person name="Andrzejewski T.M."/>
            <person name="Davidsen T.M."/>
            <person name="Wayne K.J."/>
            <person name="Tettelin H."/>
            <person name="Glass J.I."/>
            <person name="Rusch D."/>
            <person name="Podicherti R."/>
            <person name="Tsui H.-C.T."/>
            <person name="Winkler M.E."/>
        </authorList>
    </citation>
    <scope>NUCLEOTIDE SEQUENCE</scope>
</reference>
<dbReference type="NCBIfam" id="TIGR02532">
    <property type="entry name" value="IV_pilin_GFxxxE"/>
    <property type="match status" value="1"/>
</dbReference>
<accession>A0A382VNV7</accession>
<evidence type="ECO:0000313" key="1">
    <source>
        <dbReference type="EMBL" id="SVD48182.1"/>
    </source>
</evidence>
<sequence>MKNNKFTLITNSSGFTLTELIVV</sequence>
<evidence type="ECO:0008006" key="2">
    <source>
        <dbReference type="Google" id="ProtNLM"/>
    </source>
</evidence>
<dbReference type="AlphaFoldDB" id="A0A382VNV7"/>
<name>A0A382VNV7_9ZZZZ</name>
<feature type="non-terminal residue" evidence="1">
    <location>
        <position position="23"/>
    </location>
</feature>
<protein>
    <recommendedName>
        <fullName evidence="2">Prepilin-type N-terminal cleavage/methylation domain-containing protein</fullName>
    </recommendedName>
</protein>